<organism evidence="1 2">
    <name type="scientific">Actinomadura nitritigenes</name>
    <dbReference type="NCBI Taxonomy" id="134602"/>
    <lineage>
        <taxon>Bacteria</taxon>
        <taxon>Bacillati</taxon>
        <taxon>Actinomycetota</taxon>
        <taxon>Actinomycetes</taxon>
        <taxon>Streptosporangiales</taxon>
        <taxon>Thermomonosporaceae</taxon>
        <taxon>Actinomadura</taxon>
    </lineage>
</organism>
<dbReference type="SUPFAM" id="SSF46785">
    <property type="entry name" value="Winged helix' DNA-binding domain"/>
    <property type="match status" value="1"/>
</dbReference>
<keyword evidence="2" id="KW-1185">Reference proteome</keyword>
<evidence type="ECO:0000313" key="2">
    <source>
        <dbReference type="Proteomes" id="UP000666915"/>
    </source>
</evidence>
<gene>
    <name evidence="1" type="ORF">J4557_38905</name>
</gene>
<evidence type="ECO:0008006" key="3">
    <source>
        <dbReference type="Google" id="ProtNLM"/>
    </source>
</evidence>
<sequence length="47" mass="5326">MDEAIEELGRRGWITRRKSYSLTSAGEAAHAALAQKVDWARRQIRLG</sequence>
<evidence type="ECO:0000313" key="1">
    <source>
        <dbReference type="EMBL" id="MBO2443513.1"/>
    </source>
</evidence>
<proteinExistence type="predicted"/>
<dbReference type="InterPro" id="IPR036390">
    <property type="entry name" value="WH_DNA-bd_sf"/>
</dbReference>
<name>A0ABS3RD16_9ACTN</name>
<accession>A0ABS3RD16</accession>
<dbReference type="Proteomes" id="UP000666915">
    <property type="component" value="Unassembled WGS sequence"/>
</dbReference>
<protein>
    <recommendedName>
        <fullName evidence="3">HTH hxlR-type domain-containing protein</fullName>
    </recommendedName>
</protein>
<dbReference type="EMBL" id="JAGEOK010000034">
    <property type="protein sequence ID" value="MBO2443513.1"/>
    <property type="molecule type" value="Genomic_DNA"/>
</dbReference>
<reference evidence="1 2" key="1">
    <citation type="submission" date="2021-03" db="EMBL/GenBank/DDBJ databases">
        <authorList>
            <person name="Kanchanasin P."/>
            <person name="Saeng-In P."/>
            <person name="Phongsopitanun W."/>
            <person name="Yuki M."/>
            <person name="Kudo T."/>
            <person name="Ohkuma M."/>
            <person name="Tanasupawat S."/>
        </authorList>
    </citation>
    <scope>NUCLEOTIDE SEQUENCE [LARGE SCALE GENOMIC DNA]</scope>
    <source>
        <strain evidence="1 2">L46</strain>
    </source>
</reference>
<comment type="caution">
    <text evidence="1">The sequence shown here is derived from an EMBL/GenBank/DDBJ whole genome shotgun (WGS) entry which is preliminary data.</text>
</comment>
<dbReference type="RefSeq" id="WP_344407271.1">
    <property type="nucleotide sequence ID" value="NZ_BAAAGM010000029.1"/>
</dbReference>